<dbReference type="Gene3D" id="6.10.340.10">
    <property type="match status" value="1"/>
</dbReference>
<evidence type="ECO:0000256" key="4">
    <source>
        <dbReference type="ARBA" id="ARBA00022553"/>
    </source>
</evidence>
<feature type="transmembrane region" description="Helical" evidence="10">
    <location>
        <begin position="31"/>
        <end position="51"/>
    </location>
</feature>
<evidence type="ECO:0000259" key="12">
    <source>
        <dbReference type="PROSITE" id="PS50885"/>
    </source>
</evidence>
<dbReference type="EMBL" id="CP042436">
    <property type="protein sequence ID" value="QEC64744.1"/>
    <property type="molecule type" value="Genomic_DNA"/>
</dbReference>
<dbReference type="PANTHER" id="PTHR43065:SF10">
    <property type="entry name" value="PEROXIDE STRESS-ACTIVATED HISTIDINE KINASE MAK3"/>
    <property type="match status" value="1"/>
</dbReference>
<dbReference type="GO" id="GO:0000160">
    <property type="term" value="P:phosphorelay signal transduction system"/>
    <property type="evidence" value="ECO:0007669"/>
    <property type="project" value="UniProtKB-KW"/>
</dbReference>
<accession>A0A5B8V078</accession>
<evidence type="ECO:0000256" key="5">
    <source>
        <dbReference type="ARBA" id="ARBA00022679"/>
    </source>
</evidence>
<keyword evidence="8" id="KW-0067">ATP-binding</keyword>
<evidence type="ECO:0000313" key="13">
    <source>
        <dbReference type="EMBL" id="QEC64744.1"/>
    </source>
</evidence>
<organism evidence="13 14">
    <name type="scientific">Mucilaginibacter ginsenosidivorans</name>
    <dbReference type="NCBI Taxonomy" id="398053"/>
    <lineage>
        <taxon>Bacteria</taxon>
        <taxon>Pseudomonadati</taxon>
        <taxon>Bacteroidota</taxon>
        <taxon>Sphingobacteriia</taxon>
        <taxon>Sphingobacteriales</taxon>
        <taxon>Sphingobacteriaceae</taxon>
        <taxon>Mucilaginibacter</taxon>
    </lineage>
</organism>
<dbReference type="SUPFAM" id="SSF55874">
    <property type="entry name" value="ATPase domain of HSP90 chaperone/DNA topoisomerase II/histidine kinase"/>
    <property type="match status" value="1"/>
</dbReference>
<dbReference type="InterPro" id="IPR005467">
    <property type="entry name" value="His_kinase_dom"/>
</dbReference>
<dbReference type="GO" id="GO:0016020">
    <property type="term" value="C:membrane"/>
    <property type="evidence" value="ECO:0007669"/>
    <property type="project" value="UniProtKB-SubCell"/>
</dbReference>
<evidence type="ECO:0000256" key="9">
    <source>
        <dbReference type="ARBA" id="ARBA00023012"/>
    </source>
</evidence>
<dbReference type="InterPro" id="IPR003660">
    <property type="entry name" value="HAMP_dom"/>
</dbReference>
<dbReference type="Gene3D" id="3.30.450.20">
    <property type="entry name" value="PAS domain"/>
    <property type="match status" value="1"/>
</dbReference>
<dbReference type="Pfam" id="PF02518">
    <property type="entry name" value="HATPase_c"/>
    <property type="match status" value="1"/>
</dbReference>
<dbReference type="Proteomes" id="UP000321479">
    <property type="component" value="Chromosome"/>
</dbReference>
<dbReference type="InterPro" id="IPR003594">
    <property type="entry name" value="HATPase_dom"/>
</dbReference>
<dbReference type="InterPro" id="IPR036890">
    <property type="entry name" value="HATPase_C_sf"/>
</dbReference>
<name>A0A5B8V078_9SPHI</name>
<dbReference type="SUPFAM" id="SSF158472">
    <property type="entry name" value="HAMP domain-like"/>
    <property type="match status" value="1"/>
</dbReference>
<keyword evidence="14" id="KW-1185">Reference proteome</keyword>
<dbReference type="InterPro" id="IPR035965">
    <property type="entry name" value="PAS-like_dom_sf"/>
</dbReference>
<feature type="domain" description="HAMP" evidence="12">
    <location>
        <begin position="52"/>
        <end position="104"/>
    </location>
</feature>
<dbReference type="GO" id="GO:0005524">
    <property type="term" value="F:ATP binding"/>
    <property type="evidence" value="ECO:0007669"/>
    <property type="project" value="UniProtKB-KW"/>
</dbReference>
<dbReference type="Pfam" id="PF13188">
    <property type="entry name" value="PAS_8"/>
    <property type="match status" value="1"/>
</dbReference>
<dbReference type="SMART" id="SM00387">
    <property type="entry name" value="HATPase_c"/>
    <property type="match status" value="1"/>
</dbReference>
<dbReference type="OrthoDB" id="1931120at2"/>
<sequence>MKLRTKYILFVVILHLIVLVLSYYILEKNLVFFIISEVFVIISLIIAWNLYRQLIQPLKSLMQGIEAIRDRDFNVKFVPTGKREVDQLIGVYNEMIDHLRTERTIQEQQHFFLEKLIYTSPTGIIILDYDNNIHQINPKACAILNVNEKELLKLSVEYLPDDFLKHIKTVKPGDSKIFKLNGATTYRLQRSHFIDRGFARDFIMIEELTAEILAAEKNVYGKVIRMMAHEVNNTIGPVNSIIQSALKTDKLWEGHHSDDLKDALGVGLDRNQNLNLFIRNFADLVKLPVPNRKLIDLNKLAASVVTLMEIRASEKNIKLVTQLNALPVNVSADEQQMEQALINIVKNAIEASDESGEIKLSVRLAPRQLIITDNGKGISAEQSEQLFTPFFTTKKDGQGIGLTLVREILVNHAFEFSLKTVAPQQTEFTINF</sequence>
<dbReference type="SUPFAM" id="SSF55785">
    <property type="entry name" value="PYP-like sensor domain (PAS domain)"/>
    <property type="match status" value="1"/>
</dbReference>
<dbReference type="PROSITE" id="PS50109">
    <property type="entry name" value="HIS_KIN"/>
    <property type="match status" value="1"/>
</dbReference>
<evidence type="ECO:0000256" key="1">
    <source>
        <dbReference type="ARBA" id="ARBA00000085"/>
    </source>
</evidence>
<comment type="subcellular location">
    <subcellularLocation>
        <location evidence="2">Membrane</location>
    </subcellularLocation>
</comment>
<dbReference type="Pfam" id="PF00672">
    <property type="entry name" value="HAMP"/>
    <property type="match status" value="1"/>
</dbReference>
<keyword evidence="4" id="KW-0597">Phosphoprotein</keyword>
<evidence type="ECO:0000256" key="10">
    <source>
        <dbReference type="SAM" id="Phobius"/>
    </source>
</evidence>
<dbReference type="EC" id="2.7.13.3" evidence="3"/>
<feature type="transmembrane region" description="Helical" evidence="10">
    <location>
        <begin position="7"/>
        <end position="25"/>
    </location>
</feature>
<keyword evidence="6" id="KW-0547">Nucleotide-binding</keyword>
<evidence type="ECO:0000259" key="11">
    <source>
        <dbReference type="PROSITE" id="PS50109"/>
    </source>
</evidence>
<dbReference type="PROSITE" id="PS50885">
    <property type="entry name" value="HAMP"/>
    <property type="match status" value="1"/>
</dbReference>
<reference evidence="13 14" key="1">
    <citation type="journal article" date="2017" name="Curr. Microbiol.">
        <title>Mucilaginibacter ginsenosidivorans sp. nov., Isolated from Soil of Ginseng Field.</title>
        <authorList>
            <person name="Kim M.M."/>
            <person name="Siddiqi M.Z."/>
            <person name="Im W.T."/>
        </authorList>
    </citation>
    <scope>NUCLEOTIDE SEQUENCE [LARGE SCALE GENOMIC DNA]</scope>
    <source>
        <strain evidence="13 14">Gsoil 3017</strain>
    </source>
</reference>
<keyword evidence="9" id="KW-0902">Two-component regulatory system</keyword>
<dbReference type="CDD" id="cd00130">
    <property type="entry name" value="PAS"/>
    <property type="match status" value="1"/>
</dbReference>
<comment type="catalytic activity">
    <reaction evidence="1">
        <text>ATP + protein L-histidine = ADP + protein N-phospho-L-histidine.</text>
        <dbReference type="EC" id="2.7.13.3"/>
    </reaction>
</comment>
<keyword evidence="10" id="KW-0472">Membrane</keyword>
<evidence type="ECO:0000256" key="6">
    <source>
        <dbReference type="ARBA" id="ARBA00022741"/>
    </source>
</evidence>
<dbReference type="InterPro" id="IPR000014">
    <property type="entry name" value="PAS"/>
</dbReference>
<dbReference type="RefSeq" id="WP_147033578.1">
    <property type="nucleotide sequence ID" value="NZ_CP042436.1"/>
</dbReference>
<dbReference type="InterPro" id="IPR004358">
    <property type="entry name" value="Sig_transdc_His_kin-like_C"/>
</dbReference>
<keyword evidence="7" id="KW-0418">Kinase</keyword>
<dbReference type="GO" id="GO:0004673">
    <property type="term" value="F:protein histidine kinase activity"/>
    <property type="evidence" value="ECO:0007669"/>
    <property type="project" value="UniProtKB-EC"/>
</dbReference>
<dbReference type="AlphaFoldDB" id="A0A5B8V078"/>
<evidence type="ECO:0000256" key="3">
    <source>
        <dbReference type="ARBA" id="ARBA00012438"/>
    </source>
</evidence>
<feature type="domain" description="Histidine kinase" evidence="11">
    <location>
        <begin position="226"/>
        <end position="432"/>
    </location>
</feature>
<protein>
    <recommendedName>
        <fullName evidence="3">histidine kinase</fullName>
        <ecNumber evidence="3">2.7.13.3</ecNumber>
    </recommendedName>
</protein>
<dbReference type="CDD" id="cd06225">
    <property type="entry name" value="HAMP"/>
    <property type="match status" value="1"/>
</dbReference>
<dbReference type="KEGG" id="mgin:FRZ54_19975"/>
<dbReference type="Gene3D" id="3.30.565.10">
    <property type="entry name" value="Histidine kinase-like ATPase, C-terminal domain"/>
    <property type="match status" value="1"/>
</dbReference>
<evidence type="ECO:0000256" key="2">
    <source>
        <dbReference type="ARBA" id="ARBA00004370"/>
    </source>
</evidence>
<gene>
    <name evidence="13" type="ORF">FRZ54_19975</name>
</gene>
<evidence type="ECO:0000256" key="7">
    <source>
        <dbReference type="ARBA" id="ARBA00022777"/>
    </source>
</evidence>
<proteinExistence type="predicted"/>
<evidence type="ECO:0000313" key="14">
    <source>
        <dbReference type="Proteomes" id="UP000321479"/>
    </source>
</evidence>
<keyword evidence="5" id="KW-0808">Transferase</keyword>
<evidence type="ECO:0000256" key="8">
    <source>
        <dbReference type="ARBA" id="ARBA00022840"/>
    </source>
</evidence>
<keyword evidence="10" id="KW-1133">Transmembrane helix</keyword>
<dbReference type="PANTHER" id="PTHR43065">
    <property type="entry name" value="SENSOR HISTIDINE KINASE"/>
    <property type="match status" value="1"/>
</dbReference>
<dbReference type="PRINTS" id="PR00344">
    <property type="entry name" value="BCTRLSENSOR"/>
</dbReference>
<dbReference type="SMART" id="SM00304">
    <property type="entry name" value="HAMP"/>
    <property type="match status" value="1"/>
</dbReference>
<keyword evidence="10" id="KW-0812">Transmembrane</keyword>